<dbReference type="RefSeq" id="WP_093691898.1">
    <property type="nucleotide sequence ID" value="NZ_FNBU01000030.1"/>
</dbReference>
<organism evidence="2 3">
    <name type="scientific">Sporolituus thermophilus DSM 23256</name>
    <dbReference type="NCBI Taxonomy" id="1123285"/>
    <lineage>
        <taxon>Bacteria</taxon>
        <taxon>Bacillati</taxon>
        <taxon>Bacillota</taxon>
        <taxon>Negativicutes</taxon>
        <taxon>Selenomonadales</taxon>
        <taxon>Sporomusaceae</taxon>
        <taxon>Sporolituus</taxon>
    </lineage>
</organism>
<sequence>MVVRLKKLHEGALEKVMNWRMLPEVTKYMYTDPKLTLAEQIDWFKKISKDPRVRYWLIEVDGVDVGIINLADIDTDNLRCCWAYYIADTSFRGRGLGTIIECNIYDYVFDVLKLNKLWCEVLTFNESVIKLHQKFGSEVEGILKQHILKNGIFYDVARMAITKDKWYKIKNNYSYDKIEIEQY</sequence>
<dbReference type="SUPFAM" id="SSF55729">
    <property type="entry name" value="Acyl-CoA N-acyltransferases (Nat)"/>
    <property type="match status" value="1"/>
</dbReference>
<evidence type="ECO:0000259" key="1">
    <source>
        <dbReference type="PROSITE" id="PS51186"/>
    </source>
</evidence>
<gene>
    <name evidence="2" type="ORF">SAMN05660235_02799</name>
</gene>
<dbReference type="EMBL" id="FNBU01000030">
    <property type="protein sequence ID" value="SDF79820.1"/>
    <property type="molecule type" value="Genomic_DNA"/>
</dbReference>
<dbReference type="Proteomes" id="UP000243333">
    <property type="component" value="Unassembled WGS sequence"/>
</dbReference>
<dbReference type="AlphaFoldDB" id="A0A1G7P319"/>
<dbReference type="PANTHER" id="PTHR43415:SF3">
    <property type="entry name" value="GNAT-FAMILY ACETYLTRANSFERASE"/>
    <property type="match status" value="1"/>
</dbReference>
<name>A0A1G7P319_9FIRM</name>
<keyword evidence="3" id="KW-1185">Reference proteome</keyword>
<dbReference type="STRING" id="1123285.SAMN05660235_02799"/>
<dbReference type="GO" id="GO:0016747">
    <property type="term" value="F:acyltransferase activity, transferring groups other than amino-acyl groups"/>
    <property type="evidence" value="ECO:0007669"/>
    <property type="project" value="InterPro"/>
</dbReference>
<feature type="domain" description="N-acetyltransferase" evidence="1">
    <location>
        <begin position="3"/>
        <end position="164"/>
    </location>
</feature>
<proteinExistence type="predicted"/>
<dbReference type="Gene3D" id="3.40.630.30">
    <property type="match status" value="1"/>
</dbReference>
<reference evidence="3" key="1">
    <citation type="submission" date="2016-10" db="EMBL/GenBank/DDBJ databases">
        <authorList>
            <person name="Varghese N."/>
            <person name="Submissions S."/>
        </authorList>
    </citation>
    <scope>NUCLEOTIDE SEQUENCE [LARGE SCALE GENOMIC DNA]</scope>
    <source>
        <strain evidence="3">DSM 23256</strain>
    </source>
</reference>
<dbReference type="InterPro" id="IPR020036">
    <property type="entry name" value="PseH"/>
</dbReference>
<accession>A0A1G7P319</accession>
<dbReference type="InterPro" id="IPR016181">
    <property type="entry name" value="Acyl_CoA_acyltransferase"/>
</dbReference>
<evidence type="ECO:0000313" key="3">
    <source>
        <dbReference type="Proteomes" id="UP000243333"/>
    </source>
</evidence>
<evidence type="ECO:0000313" key="2">
    <source>
        <dbReference type="EMBL" id="SDF79820.1"/>
    </source>
</evidence>
<dbReference type="PROSITE" id="PS51186">
    <property type="entry name" value="GNAT"/>
    <property type="match status" value="1"/>
</dbReference>
<protein>
    <recommendedName>
        <fullName evidence="1">N-acetyltransferase domain-containing protein</fullName>
    </recommendedName>
</protein>
<dbReference type="InterPro" id="IPR000182">
    <property type="entry name" value="GNAT_dom"/>
</dbReference>
<dbReference type="NCBIfam" id="TIGR03585">
    <property type="entry name" value="PseH"/>
    <property type="match status" value="1"/>
</dbReference>
<dbReference type="OrthoDB" id="9795206at2"/>
<dbReference type="PANTHER" id="PTHR43415">
    <property type="entry name" value="SPERMIDINE N(1)-ACETYLTRANSFERASE"/>
    <property type="match status" value="1"/>
</dbReference>
<dbReference type="Pfam" id="PF13302">
    <property type="entry name" value="Acetyltransf_3"/>
    <property type="match status" value="1"/>
</dbReference>